<evidence type="ECO:0000256" key="3">
    <source>
        <dbReference type="ARBA" id="ARBA00022722"/>
    </source>
</evidence>
<evidence type="ECO:0000256" key="1">
    <source>
        <dbReference type="ARBA" id="ARBA00001946"/>
    </source>
</evidence>
<dbReference type="InterPro" id="IPR050556">
    <property type="entry name" value="Type_II_TA_system_RNase"/>
</dbReference>
<proteinExistence type="inferred from homology"/>
<name>A0A7W8D840_9GAMM</name>
<dbReference type="GO" id="GO:0090729">
    <property type="term" value="F:toxin activity"/>
    <property type="evidence" value="ECO:0007669"/>
    <property type="project" value="UniProtKB-KW"/>
</dbReference>
<dbReference type="PANTHER" id="PTHR33653:SF1">
    <property type="entry name" value="RIBONUCLEASE VAPC2"/>
    <property type="match status" value="1"/>
</dbReference>
<dbReference type="EMBL" id="JACHHP010000007">
    <property type="protein sequence ID" value="MBB5209620.1"/>
    <property type="molecule type" value="Genomic_DNA"/>
</dbReference>
<keyword evidence="3 8" id="KW-0540">Nuclease</keyword>
<dbReference type="InterPro" id="IPR022907">
    <property type="entry name" value="VapC_family"/>
</dbReference>
<dbReference type="PANTHER" id="PTHR33653">
    <property type="entry name" value="RIBONUCLEASE VAPC2"/>
    <property type="match status" value="1"/>
</dbReference>
<evidence type="ECO:0000256" key="5">
    <source>
        <dbReference type="ARBA" id="ARBA00022801"/>
    </source>
</evidence>
<comment type="cofactor">
    <cofactor evidence="1 8">
        <name>Mg(2+)</name>
        <dbReference type="ChEBI" id="CHEBI:18420"/>
    </cofactor>
</comment>
<dbReference type="GO" id="GO:0004519">
    <property type="term" value="F:endonuclease activity"/>
    <property type="evidence" value="ECO:0007669"/>
    <property type="project" value="UniProtKB-KW"/>
</dbReference>
<dbReference type="RefSeq" id="WP_183962158.1">
    <property type="nucleotide sequence ID" value="NZ_JACHHP010000007.1"/>
</dbReference>
<gene>
    <name evidence="8" type="primary">vapC</name>
    <name evidence="10" type="ORF">HNQ52_003192</name>
</gene>
<feature type="domain" description="PIN" evidence="9">
    <location>
        <begin position="4"/>
        <end position="125"/>
    </location>
</feature>
<dbReference type="AlphaFoldDB" id="A0A7W8D840"/>
<comment type="caution">
    <text evidence="10">The sequence shown here is derived from an EMBL/GenBank/DDBJ whole genome shotgun (WGS) entry which is preliminary data.</text>
</comment>
<dbReference type="GO" id="GO:0000287">
    <property type="term" value="F:magnesium ion binding"/>
    <property type="evidence" value="ECO:0007669"/>
    <property type="project" value="UniProtKB-UniRule"/>
</dbReference>
<evidence type="ECO:0000259" key="9">
    <source>
        <dbReference type="Pfam" id="PF01850"/>
    </source>
</evidence>
<dbReference type="Pfam" id="PF01850">
    <property type="entry name" value="PIN"/>
    <property type="match status" value="1"/>
</dbReference>
<sequence>MLALDTNTVSYFFRDDPHVVPRMLALSPSDIVIPTVVAYELRYGLRRLPPEASAPRLEALEAFLMPLRIVPFDAGCAANAAAIRADLEVLGTPIGAHDVMIAATVRASGATLVTRNVREFSRVSGLSVVSWHPH</sequence>
<organism evidence="10 11">
    <name type="scientific">Chiayiivirga flava</name>
    <dbReference type="NCBI Taxonomy" id="659595"/>
    <lineage>
        <taxon>Bacteria</taxon>
        <taxon>Pseudomonadati</taxon>
        <taxon>Pseudomonadota</taxon>
        <taxon>Gammaproteobacteria</taxon>
        <taxon>Lysobacterales</taxon>
        <taxon>Lysobacteraceae</taxon>
        <taxon>Chiayiivirga</taxon>
    </lineage>
</organism>
<accession>A0A7W8D840</accession>
<evidence type="ECO:0000256" key="6">
    <source>
        <dbReference type="ARBA" id="ARBA00022842"/>
    </source>
</evidence>
<keyword evidence="8" id="KW-0800">Toxin</keyword>
<evidence type="ECO:0000256" key="2">
    <source>
        <dbReference type="ARBA" id="ARBA00022649"/>
    </source>
</evidence>
<keyword evidence="4 8" id="KW-0479">Metal-binding</keyword>
<dbReference type="InterPro" id="IPR002716">
    <property type="entry name" value="PIN_dom"/>
</dbReference>
<keyword evidence="6 8" id="KW-0460">Magnesium</keyword>
<dbReference type="HAMAP" id="MF_00265">
    <property type="entry name" value="VapC_Nob1"/>
    <property type="match status" value="1"/>
</dbReference>
<protein>
    <recommendedName>
        <fullName evidence="8">Ribonuclease VapC</fullName>
        <shortName evidence="8">RNase VapC</shortName>
        <ecNumber evidence="8">3.1.-.-</ecNumber>
    </recommendedName>
    <alternativeName>
        <fullName evidence="8">Toxin VapC</fullName>
    </alternativeName>
</protein>
<keyword evidence="2 8" id="KW-1277">Toxin-antitoxin system</keyword>
<dbReference type="Proteomes" id="UP000521199">
    <property type="component" value="Unassembled WGS sequence"/>
</dbReference>
<dbReference type="GO" id="GO:0004540">
    <property type="term" value="F:RNA nuclease activity"/>
    <property type="evidence" value="ECO:0007669"/>
    <property type="project" value="InterPro"/>
</dbReference>
<comment type="similarity">
    <text evidence="7 8">Belongs to the PINc/VapC protein family.</text>
</comment>
<keyword evidence="11" id="KW-1185">Reference proteome</keyword>
<reference evidence="10 11" key="1">
    <citation type="submission" date="2020-08" db="EMBL/GenBank/DDBJ databases">
        <title>Genomic Encyclopedia of Type Strains, Phase IV (KMG-IV): sequencing the most valuable type-strain genomes for metagenomic binning, comparative biology and taxonomic classification.</title>
        <authorList>
            <person name="Goeker M."/>
        </authorList>
    </citation>
    <scope>NUCLEOTIDE SEQUENCE [LARGE SCALE GENOMIC DNA]</scope>
    <source>
        <strain evidence="10 11">DSM 24163</strain>
    </source>
</reference>
<feature type="binding site" evidence="8">
    <location>
        <position position="5"/>
    </location>
    <ligand>
        <name>Mg(2+)</name>
        <dbReference type="ChEBI" id="CHEBI:18420"/>
    </ligand>
</feature>
<dbReference type="InterPro" id="IPR029060">
    <property type="entry name" value="PIN-like_dom_sf"/>
</dbReference>
<evidence type="ECO:0000256" key="8">
    <source>
        <dbReference type="HAMAP-Rule" id="MF_00265"/>
    </source>
</evidence>
<keyword evidence="5 8" id="KW-0378">Hydrolase</keyword>
<evidence type="ECO:0000313" key="11">
    <source>
        <dbReference type="Proteomes" id="UP000521199"/>
    </source>
</evidence>
<evidence type="ECO:0000256" key="7">
    <source>
        <dbReference type="ARBA" id="ARBA00038093"/>
    </source>
</evidence>
<dbReference type="GO" id="GO:0016787">
    <property type="term" value="F:hydrolase activity"/>
    <property type="evidence" value="ECO:0007669"/>
    <property type="project" value="UniProtKB-KW"/>
</dbReference>
<dbReference type="SUPFAM" id="SSF88723">
    <property type="entry name" value="PIN domain-like"/>
    <property type="match status" value="1"/>
</dbReference>
<evidence type="ECO:0000256" key="4">
    <source>
        <dbReference type="ARBA" id="ARBA00022723"/>
    </source>
</evidence>
<dbReference type="EC" id="3.1.-.-" evidence="8"/>
<feature type="binding site" evidence="8">
    <location>
        <position position="98"/>
    </location>
    <ligand>
        <name>Mg(2+)</name>
        <dbReference type="ChEBI" id="CHEBI:18420"/>
    </ligand>
</feature>
<dbReference type="Gene3D" id="3.40.50.1010">
    <property type="entry name" value="5'-nuclease"/>
    <property type="match status" value="1"/>
</dbReference>
<comment type="function">
    <text evidence="8">Toxic component of a toxin-antitoxin (TA) system. An RNase.</text>
</comment>
<evidence type="ECO:0000313" key="10">
    <source>
        <dbReference type="EMBL" id="MBB5209620.1"/>
    </source>
</evidence>
<keyword evidence="10" id="KW-0255">Endonuclease</keyword>